<dbReference type="SUPFAM" id="SSF48695">
    <property type="entry name" value="Multiheme cytochromes"/>
    <property type="match status" value="1"/>
</dbReference>
<keyword evidence="5" id="KW-1185">Reference proteome</keyword>
<dbReference type="Gene3D" id="3.90.10.10">
    <property type="entry name" value="Cytochrome C3"/>
    <property type="match status" value="1"/>
</dbReference>
<evidence type="ECO:0000313" key="4">
    <source>
        <dbReference type="EMBL" id="BDG05205.1"/>
    </source>
</evidence>
<dbReference type="InterPro" id="IPR010177">
    <property type="entry name" value="Paired_CXXCH_1"/>
</dbReference>
<proteinExistence type="predicted"/>
<evidence type="ECO:0000259" key="3">
    <source>
        <dbReference type="Pfam" id="PF09699"/>
    </source>
</evidence>
<dbReference type="Proteomes" id="UP001162891">
    <property type="component" value="Chromosome"/>
</dbReference>
<dbReference type="RefSeq" id="WP_248353788.1">
    <property type="nucleotide sequence ID" value="NZ_AP025591.1"/>
</dbReference>
<evidence type="ECO:0000313" key="5">
    <source>
        <dbReference type="Proteomes" id="UP001162891"/>
    </source>
</evidence>
<feature type="compositionally biased region" description="Basic and acidic residues" evidence="1">
    <location>
        <begin position="166"/>
        <end position="176"/>
    </location>
</feature>
<organism evidence="4 5">
    <name type="scientific">Anaeromyxobacter oryzae</name>
    <dbReference type="NCBI Taxonomy" id="2918170"/>
    <lineage>
        <taxon>Bacteria</taxon>
        <taxon>Pseudomonadati</taxon>
        <taxon>Myxococcota</taxon>
        <taxon>Myxococcia</taxon>
        <taxon>Myxococcales</taxon>
        <taxon>Cystobacterineae</taxon>
        <taxon>Anaeromyxobacteraceae</taxon>
        <taxon>Anaeromyxobacter</taxon>
    </lineage>
</organism>
<reference evidence="5" key="1">
    <citation type="journal article" date="2022" name="Int. J. Syst. Evol. Microbiol.">
        <title>Anaeromyxobacter oryzae sp. nov., Anaeromyxobacter diazotrophicus sp. nov. and Anaeromyxobacter paludicola sp. nov., isolated from paddy soils.</title>
        <authorList>
            <person name="Itoh H."/>
            <person name="Xu Z."/>
            <person name="Mise K."/>
            <person name="Masuda Y."/>
            <person name="Ushijima N."/>
            <person name="Hayakawa C."/>
            <person name="Shiratori Y."/>
            <person name="Senoo K."/>
        </authorList>
    </citation>
    <scope>NUCLEOTIDE SEQUENCE [LARGE SCALE GENOMIC DNA]</scope>
    <source>
        <strain evidence="5">Red232</strain>
    </source>
</reference>
<keyword evidence="2" id="KW-0732">Signal</keyword>
<feature type="chain" id="PRO_5046018517" description="Doubled CXXCH motif domain-containing protein" evidence="2">
    <location>
        <begin position="19"/>
        <end position="176"/>
    </location>
</feature>
<name>A0ABM7X0E3_9BACT</name>
<evidence type="ECO:0000256" key="1">
    <source>
        <dbReference type="SAM" id="MobiDB-lite"/>
    </source>
</evidence>
<dbReference type="EMBL" id="AP025591">
    <property type="protein sequence ID" value="BDG05205.1"/>
    <property type="molecule type" value="Genomic_DNA"/>
</dbReference>
<gene>
    <name evidence="4" type="ORF">AMOR_42010</name>
</gene>
<dbReference type="InterPro" id="IPR036280">
    <property type="entry name" value="Multihaem_cyt_sf"/>
</dbReference>
<accession>A0ABM7X0E3</accession>
<dbReference type="Pfam" id="PF09699">
    <property type="entry name" value="Paired_CXXCH_1"/>
    <property type="match status" value="1"/>
</dbReference>
<protein>
    <recommendedName>
        <fullName evidence="3">Doubled CXXCH motif domain-containing protein</fullName>
    </recommendedName>
</protein>
<evidence type="ECO:0000256" key="2">
    <source>
        <dbReference type="SAM" id="SignalP"/>
    </source>
</evidence>
<feature type="region of interest" description="Disordered" evidence="1">
    <location>
        <begin position="156"/>
        <end position="176"/>
    </location>
</feature>
<sequence>MRIVALALALALPSAALATGGHDAVGCEGCHSMHTARGELIFALPPNTTVVDPRTDKPLGVLSALCLSCHAEAAEGGRGVAPVSHHLGHPFSLGKVNPRLAKVPPELLRGGRFECVGCHDPHPSNPNYRYLRIAVSRTPTLSELCSVCHPRKADPDTRATPLFSSMDERAERAPPP</sequence>
<feature type="signal peptide" evidence="2">
    <location>
        <begin position="1"/>
        <end position="18"/>
    </location>
</feature>
<feature type="domain" description="Doubled CXXCH motif" evidence="3">
    <location>
        <begin position="114"/>
        <end position="153"/>
    </location>
</feature>